<keyword evidence="2" id="KW-1185">Reference proteome</keyword>
<gene>
    <name evidence="1" type="ORF">AVEN_231287_1</name>
</gene>
<dbReference type="Proteomes" id="UP000499080">
    <property type="component" value="Unassembled WGS sequence"/>
</dbReference>
<accession>A0A4Y2CI03</accession>
<dbReference type="EMBL" id="BGPR01000195">
    <property type="protein sequence ID" value="GBM03809.1"/>
    <property type="molecule type" value="Genomic_DNA"/>
</dbReference>
<comment type="caution">
    <text evidence="1">The sequence shown here is derived from an EMBL/GenBank/DDBJ whole genome shotgun (WGS) entry which is preliminary data.</text>
</comment>
<sequence length="92" mass="9906">MSCYRIRKQELASPVDILMVGLGSSTSDSTYFLRAVAMGLATRTSASALEAIAAIVIQFSRMFRQVGVFQFAGCCVPKPTNRPRGSKPFAVA</sequence>
<proteinExistence type="predicted"/>
<reference evidence="1 2" key="1">
    <citation type="journal article" date="2019" name="Sci. Rep.">
        <title>Orb-weaving spider Araneus ventricosus genome elucidates the spidroin gene catalogue.</title>
        <authorList>
            <person name="Kono N."/>
            <person name="Nakamura H."/>
            <person name="Ohtoshi R."/>
            <person name="Moran D.A.P."/>
            <person name="Shinohara A."/>
            <person name="Yoshida Y."/>
            <person name="Fujiwara M."/>
            <person name="Mori M."/>
            <person name="Tomita M."/>
            <person name="Arakawa K."/>
        </authorList>
    </citation>
    <scope>NUCLEOTIDE SEQUENCE [LARGE SCALE GENOMIC DNA]</scope>
</reference>
<organism evidence="1 2">
    <name type="scientific">Araneus ventricosus</name>
    <name type="common">Orbweaver spider</name>
    <name type="synonym">Epeira ventricosa</name>
    <dbReference type="NCBI Taxonomy" id="182803"/>
    <lineage>
        <taxon>Eukaryota</taxon>
        <taxon>Metazoa</taxon>
        <taxon>Ecdysozoa</taxon>
        <taxon>Arthropoda</taxon>
        <taxon>Chelicerata</taxon>
        <taxon>Arachnida</taxon>
        <taxon>Araneae</taxon>
        <taxon>Araneomorphae</taxon>
        <taxon>Entelegynae</taxon>
        <taxon>Araneoidea</taxon>
        <taxon>Araneidae</taxon>
        <taxon>Araneus</taxon>
    </lineage>
</organism>
<protein>
    <submittedName>
        <fullName evidence="1">Uncharacterized protein</fullName>
    </submittedName>
</protein>
<dbReference type="AlphaFoldDB" id="A0A4Y2CI03"/>
<name>A0A4Y2CI03_ARAVE</name>
<evidence type="ECO:0000313" key="2">
    <source>
        <dbReference type="Proteomes" id="UP000499080"/>
    </source>
</evidence>
<evidence type="ECO:0000313" key="1">
    <source>
        <dbReference type="EMBL" id="GBM03809.1"/>
    </source>
</evidence>